<comment type="subcellular location">
    <subcellularLocation>
        <location evidence="1">Nucleus</location>
    </subcellularLocation>
</comment>
<keyword evidence="5 6" id="KW-0539">Nucleus</keyword>
<evidence type="ECO:0000256" key="6">
    <source>
        <dbReference type="PROSITE-ProRule" id="PRU00267"/>
    </source>
</evidence>
<comment type="caution">
    <text evidence="8">The sequence shown here is derived from an EMBL/GenBank/DDBJ whole genome shotgun (WGS) entry which is preliminary data.</text>
</comment>
<evidence type="ECO:0000256" key="5">
    <source>
        <dbReference type="ARBA" id="ARBA00023242"/>
    </source>
</evidence>
<dbReference type="OrthoDB" id="6247875at2759"/>
<dbReference type="SUPFAM" id="SSF47095">
    <property type="entry name" value="HMG-box"/>
    <property type="match status" value="1"/>
</dbReference>
<keyword evidence="2" id="KW-0805">Transcription regulation</keyword>
<gene>
    <name evidence="8" type="ORF">A3Q56_03272</name>
</gene>
<reference evidence="8 9" key="1">
    <citation type="submission" date="2016-04" db="EMBL/GenBank/DDBJ databases">
        <title>The genome of Intoshia linei affirms orthonectids as highly simplified spiralians.</title>
        <authorList>
            <person name="Mikhailov K.V."/>
            <person name="Slusarev G.S."/>
            <person name="Nikitin M.A."/>
            <person name="Logacheva M.D."/>
            <person name="Penin A."/>
            <person name="Aleoshin V."/>
            <person name="Panchin Y.V."/>
        </authorList>
    </citation>
    <scope>NUCLEOTIDE SEQUENCE [LARGE SCALE GENOMIC DNA]</scope>
    <source>
        <strain evidence="8">Intl2013</strain>
        <tissue evidence="8">Whole animal</tissue>
    </source>
</reference>
<dbReference type="EMBL" id="LWCA01000353">
    <property type="protein sequence ID" value="OAF68982.1"/>
    <property type="molecule type" value="Genomic_DNA"/>
</dbReference>
<evidence type="ECO:0000313" key="8">
    <source>
        <dbReference type="EMBL" id="OAF68982.1"/>
    </source>
</evidence>
<name>A0A177B5K6_9BILA</name>
<dbReference type="PROSITE" id="PS50118">
    <property type="entry name" value="HMG_BOX_2"/>
    <property type="match status" value="1"/>
</dbReference>
<dbReference type="Gene3D" id="1.10.30.10">
    <property type="entry name" value="High mobility group box domain"/>
    <property type="match status" value="1"/>
</dbReference>
<dbReference type="FunFam" id="1.10.30.10:FF:000004">
    <property type="entry name" value="Transcription factor SOX-10"/>
    <property type="match status" value="1"/>
</dbReference>
<dbReference type="PANTHER" id="PTHR45803">
    <property type="entry name" value="SOX100B"/>
    <property type="match status" value="1"/>
</dbReference>
<dbReference type="GO" id="GO:0000978">
    <property type="term" value="F:RNA polymerase II cis-regulatory region sequence-specific DNA binding"/>
    <property type="evidence" value="ECO:0007669"/>
    <property type="project" value="TreeGrafter"/>
</dbReference>
<dbReference type="InterPro" id="IPR050917">
    <property type="entry name" value="SOX_TF"/>
</dbReference>
<keyword evidence="9" id="KW-1185">Reference proteome</keyword>
<dbReference type="GO" id="GO:0005634">
    <property type="term" value="C:nucleus"/>
    <property type="evidence" value="ECO:0007669"/>
    <property type="project" value="UniProtKB-SubCell"/>
</dbReference>
<feature type="DNA-binding region" description="HMG box" evidence="6">
    <location>
        <begin position="90"/>
        <end position="158"/>
    </location>
</feature>
<accession>A0A177B5K6</accession>
<evidence type="ECO:0000313" key="9">
    <source>
        <dbReference type="Proteomes" id="UP000078046"/>
    </source>
</evidence>
<feature type="domain" description="HMG box" evidence="7">
    <location>
        <begin position="90"/>
        <end position="158"/>
    </location>
</feature>
<dbReference type="SMART" id="SM00398">
    <property type="entry name" value="HMG"/>
    <property type="match status" value="1"/>
</dbReference>
<organism evidence="8 9">
    <name type="scientific">Intoshia linei</name>
    <dbReference type="NCBI Taxonomy" id="1819745"/>
    <lineage>
        <taxon>Eukaryota</taxon>
        <taxon>Metazoa</taxon>
        <taxon>Spiralia</taxon>
        <taxon>Lophotrochozoa</taxon>
        <taxon>Mesozoa</taxon>
        <taxon>Orthonectida</taxon>
        <taxon>Rhopaluridae</taxon>
        <taxon>Intoshia</taxon>
    </lineage>
</organism>
<dbReference type="Pfam" id="PF00505">
    <property type="entry name" value="HMG_box"/>
    <property type="match status" value="1"/>
</dbReference>
<keyword evidence="4" id="KW-0804">Transcription</keyword>
<evidence type="ECO:0000259" key="7">
    <source>
        <dbReference type="PROSITE" id="PS50118"/>
    </source>
</evidence>
<dbReference type="PANTHER" id="PTHR45803:SF5">
    <property type="entry name" value="SOX100B"/>
    <property type="match status" value="1"/>
</dbReference>
<dbReference type="AlphaFoldDB" id="A0A177B5K6"/>
<dbReference type="CDD" id="cd22031">
    <property type="entry name" value="HMG-box_SoxE"/>
    <property type="match status" value="1"/>
</dbReference>
<protein>
    <recommendedName>
        <fullName evidence="7">HMG box domain-containing protein</fullName>
    </recommendedName>
</protein>
<dbReference type="GO" id="GO:0000981">
    <property type="term" value="F:DNA-binding transcription factor activity, RNA polymerase II-specific"/>
    <property type="evidence" value="ECO:0007669"/>
    <property type="project" value="TreeGrafter"/>
</dbReference>
<dbReference type="InterPro" id="IPR036910">
    <property type="entry name" value="HMG_box_dom_sf"/>
</dbReference>
<dbReference type="Proteomes" id="UP000078046">
    <property type="component" value="Unassembled WGS sequence"/>
</dbReference>
<sequence length="326" mass="38481">MESNYNSNELVIDDILNLDKRDLAVYADENKSSSTSSISSNSENAILPPDIMTTDDLQEFVDKLLEGYTWSLNKDRENFLNKKFRSRDHIKRPMNAFMVWAQAARKKLADDFPHLRNTELSKTLGKLWKILKPEEKKPFIEEAERLRVKHKMDHPQYKYKPRRKSVKDLTDEDDINVENIINHISNPMLKLNSICDINDDMNMNITDINEKNYDPISYQKNYHFKPIKSKNNTVYTRNENNENIMHQHGPKSNYSYSKESNCSSMESQNYDRLVMLEVNQRPSCAYSENFTPEPVSNYPDISPMYDYDNFIYENFIDDDSEKNYKN</sequence>
<evidence type="ECO:0000256" key="4">
    <source>
        <dbReference type="ARBA" id="ARBA00023163"/>
    </source>
</evidence>
<evidence type="ECO:0000256" key="2">
    <source>
        <dbReference type="ARBA" id="ARBA00023015"/>
    </source>
</evidence>
<evidence type="ECO:0000256" key="1">
    <source>
        <dbReference type="ARBA" id="ARBA00004123"/>
    </source>
</evidence>
<evidence type="ECO:0000256" key="3">
    <source>
        <dbReference type="ARBA" id="ARBA00023125"/>
    </source>
</evidence>
<proteinExistence type="predicted"/>
<keyword evidence="3 6" id="KW-0238">DNA-binding</keyword>
<dbReference type="InterPro" id="IPR009071">
    <property type="entry name" value="HMG_box_dom"/>
</dbReference>